<dbReference type="EMBL" id="AENY02000002">
    <property type="protein sequence ID" value="EKP95431.1"/>
    <property type="molecule type" value="Genomic_DNA"/>
</dbReference>
<keyword evidence="5" id="KW-0472">Membrane</keyword>
<dbReference type="Pfam" id="PF00116">
    <property type="entry name" value="COX2"/>
    <property type="match status" value="1"/>
</dbReference>
<dbReference type="SUPFAM" id="SSF49503">
    <property type="entry name" value="Cupredoxins"/>
    <property type="match status" value="1"/>
</dbReference>
<organism evidence="7 8">
    <name type="scientific">Thermaerobacter subterraneus DSM 13965</name>
    <dbReference type="NCBI Taxonomy" id="867903"/>
    <lineage>
        <taxon>Bacteria</taxon>
        <taxon>Bacillati</taxon>
        <taxon>Bacillota</taxon>
        <taxon>Clostridia</taxon>
        <taxon>Eubacteriales</taxon>
        <taxon>Clostridiales Family XVII. Incertae Sedis</taxon>
        <taxon>Thermaerobacter</taxon>
    </lineage>
</organism>
<feature type="region of interest" description="Disordered" evidence="4">
    <location>
        <begin position="1"/>
        <end position="21"/>
    </location>
</feature>
<evidence type="ECO:0000256" key="2">
    <source>
        <dbReference type="ARBA" id="ARBA00022723"/>
    </source>
</evidence>
<dbReference type="Proteomes" id="UP000005710">
    <property type="component" value="Unassembled WGS sequence"/>
</dbReference>
<dbReference type="GO" id="GO:0004129">
    <property type="term" value="F:cytochrome-c oxidase activity"/>
    <property type="evidence" value="ECO:0007669"/>
    <property type="project" value="InterPro"/>
</dbReference>
<name>K6QEV5_9FIRM</name>
<dbReference type="Gene3D" id="2.60.40.420">
    <property type="entry name" value="Cupredoxins - blue copper proteins"/>
    <property type="match status" value="1"/>
</dbReference>
<feature type="transmembrane region" description="Helical" evidence="5">
    <location>
        <begin position="39"/>
        <end position="58"/>
    </location>
</feature>
<dbReference type="OrthoDB" id="9773456at2"/>
<dbReference type="GO" id="GO:0016020">
    <property type="term" value="C:membrane"/>
    <property type="evidence" value="ECO:0007669"/>
    <property type="project" value="InterPro"/>
</dbReference>
<dbReference type="PROSITE" id="PS50857">
    <property type="entry name" value="COX2_CUA"/>
    <property type="match status" value="1"/>
</dbReference>
<dbReference type="InterPro" id="IPR002429">
    <property type="entry name" value="CcO_II-like_C"/>
</dbReference>
<keyword evidence="3" id="KW-0186">Copper</keyword>
<dbReference type="AlphaFoldDB" id="K6QEV5"/>
<dbReference type="GO" id="GO:0005507">
    <property type="term" value="F:copper ion binding"/>
    <property type="evidence" value="ECO:0007669"/>
    <property type="project" value="InterPro"/>
</dbReference>
<proteinExistence type="predicted"/>
<dbReference type="eggNOG" id="COG1622">
    <property type="taxonomic scope" value="Bacteria"/>
</dbReference>
<dbReference type="STRING" id="867903.ThesuDRAFT_01183"/>
<evidence type="ECO:0000256" key="3">
    <source>
        <dbReference type="ARBA" id="ARBA00023008"/>
    </source>
</evidence>
<evidence type="ECO:0000313" key="8">
    <source>
        <dbReference type="Proteomes" id="UP000005710"/>
    </source>
</evidence>
<evidence type="ECO:0000259" key="6">
    <source>
        <dbReference type="PROSITE" id="PS50857"/>
    </source>
</evidence>
<comment type="caution">
    <text evidence="7">The sequence shown here is derived from an EMBL/GenBank/DDBJ whole genome shotgun (WGS) entry which is preliminary data.</text>
</comment>
<keyword evidence="5" id="KW-0812">Transmembrane</keyword>
<dbReference type="InterPro" id="IPR051403">
    <property type="entry name" value="NosZ/Cyto_c_oxidase_sub2"/>
</dbReference>
<evidence type="ECO:0000313" key="7">
    <source>
        <dbReference type="EMBL" id="EKP95431.1"/>
    </source>
</evidence>
<evidence type="ECO:0000256" key="5">
    <source>
        <dbReference type="SAM" id="Phobius"/>
    </source>
</evidence>
<dbReference type="GO" id="GO:0030313">
    <property type="term" value="C:cell envelope"/>
    <property type="evidence" value="ECO:0007669"/>
    <property type="project" value="UniProtKB-SubCell"/>
</dbReference>
<keyword evidence="2" id="KW-0479">Metal-binding</keyword>
<keyword evidence="5" id="KW-1133">Transmembrane helix</keyword>
<dbReference type="PANTHER" id="PTHR42838:SF2">
    <property type="entry name" value="NITROUS-OXIDE REDUCTASE"/>
    <property type="match status" value="1"/>
</dbReference>
<dbReference type="CDD" id="cd13917">
    <property type="entry name" value="CuRO_HCO_II_like_4"/>
    <property type="match status" value="1"/>
</dbReference>
<dbReference type="RefSeq" id="WP_006903446.1">
    <property type="nucleotide sequence ID" value="NZ_JH976535.1"/>
</dbReference>
<dbReference type="HOGENOM" id="CLU_120355_0_0_9"/>
<dbReference type="PANTHER" id="PTHR42838">
    <property type="entry name" value="CYTOCHROME C OXIDASE SUBUNIT II"/>
    <property type="match status" value="1"/>
</dbReference>
<protein>
    <submittedName>
        <fullName evidence="7">Heme/copper-type cytochrome/quinol oxidase, subunit 2</fullName>
    </submittedName>
</protein>
<reference evidence="7" key="2">
    <citation type="submission" date="2012-10" db="EMBL/GenBank/DDBJ databases">
        <title>Improved high-quality draft of Thermaerobacter subterraneus C21, DSM 13965.</title>
        <authorList>
            <consortium name="DOE Joint Genome Institute"/>
            <person name="Eisen J."/>
            <person name="Huntemann M."/>
            <person name="Wei C.-L."/>
            <person name="Han J."/>
            <person name="Detter J.C."/>
            <person name="Han C."/>
            <person name="Tapia R."/>
            <person name="Chen A."/>
            <person name="Kyrpides N."/>
            <person name="Mavromatis K."/>
            <person name="Markowitz V."/>
            <person name="Szeto E."/>
            <person name="Ivanova N."/>
            <person name="Mikhailova N."/>
            <person name="Ovchinnikova G."/>
            <person name="Pagani I."/>
            <person name="Pati A."/>
            <person name="Goodwin L."/>
            <person name="Nordberg H.P."/>
            <person name="Cantor M.N."/>
            <person name="Hua S.X."/>
            <person name="Woyke T."/>
            <person name="Eisen J."/>
            <person name="Klenk H.-P."/>
        </authorList>
    </citation>
    <scope>NUCLEOTIDE SEQUENCE [LARGE SCALE GENOMIC DNA]</scope>
    <source>
        <strain evidence="7">DSM 13965</strain>
    </source>
</reference>
<gene>
    <name evidence="7" type="ORF">ThesuDRAFT_01183</name>
</gene>
<comment type="subcellular location">
    <subcellularLocation>
        <location evidence="1">Cell envelope</location>
    </subcellularLocation>
</comment>
<feature type="domain" description="Cytochrome oxidase subunit II copper A binding" evidence="6">
    <location>
        <begin position="105"/>
        <end position="194"/>
    </location>
</feature>
<evidence type="ECO:0000256" key="4">
    <source>
        <dbReference type="SAM" id="MobiDB-lite"/>
    </source>
</evidence>
<accession>K6QEV5</accession>
<evidence type="ECO:0000256" key="1">
    <source>
        <dbReference type="ARBA" id="ARBA00004196"/>
    </source>
</evidence>
<dbReference type="InterPro" id="IPR008972">
    <property type="entry name" value="Cupredoxin"/>
</dbReference>
<sequence>MNAAERGPAVHAVAGPGSASALEPPPRVWWGPLGRIERVWLIAALIWALVMFAMMWIWPHVGHQNTPIESYRMAPADFKAAAEAFIKEHQVGEEFGVPVVEPEPGGEVYLEAMAYQWRPILRLKRGETYRLYVSSTDLQHGLSIQPLNLNFQVLPGYVYVIELTPQQTGEYAVVCNEYCGVGHHLMSGRLIVVD</sequence>
<reference evidence="7" key="1">
    <citation type="submission" date="2010-10" db="EMBL/GenBank/DDBJ databases">
        <authorList>
            <consortium name="US DOE Joint Genome Institute (JGI-PGF)"/>
            <person name="Lucas S."/>
            <person name="Copeland A."/>
            <person name="Lapidus A."/>
            <person name="Bruce D."/>
            <person name="Goodwin L."/>
            <person name="Pitluck S."/>
            <person name="Kyrpides N."/>
            <person name="Mavromatis K."/>
            <person name="Detter J.C."/>
            <person name="Han C."/>
            <person name="Land M."/>
            <person name="Hauser L."/>
            <person name="Markowitz V."/>
            <person name="Cheng J.-F."/>
            <person name="Hugenholtz P."/>
            <person name="Woyke T."/>
            <person name="Wu D."/>
            <person name="Pukall R."/>
            <person name="Wahrenburg C."/>
            <person name="Brambilla E."/>
            <person name="Klenk H.-P."/>
            <person name="Eisen J.A."/>
        </authorList>
    </citation>
    <scope>NUCLEOTIDE SEQUENCE [LARGE SCALE GENOMIC DNA]</scope>
    <source>
        <strain evidence="7">DSM 13965</strain>
    </source>
</reference>
<keyword evidence="8" id="KW-1185">Reference proteome</keyword>